<evidence type="ECO:0000256" key="1">
    <source>
        <dbReference type="SAM" id="MobiDB-lite"/>
    </source>
</evidence>
<organism evidence="2 3">
    <name type="scientific">Pantoea cypripedii</name>
    <name type="common">Pectobacterium cypripedii</name>
    <name type="synonym">Erwinia cypripedii</name>
    <dbReference type="NCBI Taxonomy" id="55209"/>
    <lineage>
        <taxon>Bacteria</taxon>
        <taxon>Pseudomonadati</taxon>
        <taxon>Pseudomonadota</taxon>
        <taxon>Gammaproteobacteria</taxon>
        <taxon>Enterobacterales</taxon>
        <taxon>Erwiniaceae</taxon>
        <taxon>Pantoea</taxon>
    </lineage>
</organism>
<name>A0A6B9G1D8_PANCY</name>
<reference evidence="2 3" key="1">
    <citation type="submission" date="2017-11" db="EMBL/GenBank/DDBJ databases">
        <title>Genome sequence of Pantoea cypripedii NE1.</title>
        <authorList>
            <person name="Nascimento F.X."/>
        </authorList>
    </citation>
    <scope>NUCLEOTIDE SEQUENCE [LARGE SCALE GENOMIC DNA]</scope>
    <source>
        <strain evidence="2 3">NE1</strain>
    </source>
</reference>
<sequence length="503" mass="56983">MLMPLAPNRVTLSGVPPLVVLRTDPQKPLAAKISSVKQSQQRPTLHRSRKKKPPRPVNRCIAALQADFAVWWNKVPKIGCMVSRVEILLLLFPPPDIEGFTVKLLHTILRSNQVQVGMSTVENALTIARTPVPATKQALVKTLWQQPPWQPDVCKRLQRMLPLDLSLSQLRRALWNIGEDVDIALINQARSAFRERVVAQETAWIAANLHHISDHDSITAMLVRLQDLPGYQQKTPLILRNALKNAGIKVSIQTVRQSRALFKTQPSQAQKDWFAVNWPEVHMQMNTRSQWLEMLLERPGRPAMTTPELWRLLHGADINIGVSMVRKALTLTLAQPTAHRARVAERWHQIGAGGKITLVKRLWVLLCQLENSGITWEQIHLALKDVGEEVSDATMDHALAAFRTRIKPDELAWIRTVHHRIPQRETERNKIIALLRHEGCPKPITASKLLRLLWEVGRDVSVGTILTALRIVRQQPAPVVIIDNDDSLVEMVLDMEEQRPAPL</sequence>
<gene>
    <name evidence="2" type="ORF">CUN67_17120</name>
</gene>
<accession>A0A6B9G1D8</accession>
<feature type="region of interest" description="Disordered" evidence="1">
    <location>
        <begin position="31"/>
        <end position="56"/>
    </location>
</feature>
<protein>
    <submittedName>
        <fullName evidence="2">Uncharacterized protein</fullName>
    </submittedName>
</protein>
<dbReference type="EMBL" id="CP024768">
    <property type="protein sequence ID" value="QGY30552.1"/>
    <property type="molecule type" value="Genomic_DNA"/>
</dbReference>
<feature type="compositionally biased region" description="Basic residues" evidence="1">
    <location>
        <begin position="44"/>
        <end position="54"/>
    </location>
</feature>
<proteinExistence type="predicted"/>
<evidence type="ECO:0000313" key="3">
    <source>
        <dbReference type="Proteomes" id="UP000502005"/>
    </source>
</evidence>
<evidence type="ECO:0000313" key="2">
    <source>
        <dbReference type="EMBL" id="QGY30552.1"/>
    </source>
</evidence>
<dbReference type="Proteomes" id="UP000502005">
    <property type="component" value="Chromosome"/>
</dbReference>
<dbReference type="AlphaFoldDB" id="A0A6B9G1D8"/>